<feature type="region of interest" description="Disordered" evidence="1">
    <location>
        <begin position="141"/>
        <end position="264"/>
    </location>
</feature>
<feature type="compositionally biased region" description="Basic and acidic residues" evidence="1">
    <location>
        <begin position="189"/>
        <end position="200"/>
    </location>
</feature>
<gene>
    <name evidence="2" type="ORF">GA0070214_101751</name>
</gene>
<feature type="compositionally biased region" description="Basic and acidic residues" evidence="1">
    <location>
        <begin position="141"/>
        <end position="150"/>
    </location>
</feature>
<evidence type="ECO:0000313" key="2">
    <source>
        <dbReference type="EMBL" id="SCE71855.1"/>
    </source>
</evidence>
<dbReference type="AlphaFoldDB" id="A0A1C4UJL2"/>
<keyword evidence="3" id="KW-1185">Reference proteome</keyword>
<protein>
    <submittedName>
        <fullName evidence="2">Uncharacterized protein</fullName>
    </submittedName>
</protein>
<name>A0A1C4UJL2_9ACTN</name>
<dbReference type="EMBL" id="FMCS01000001">
    <property type="protein sequence ID" value="SCE71855.1"/>
    <property type="molecule type" value="Genomic_DNA"/>
</dbReference>
<evidence type="ECO:0000313" key="3">
    <source>
        <dbReference type="Proteomes" id="UP000199629"/>
    </source>
</evidence>
<feature type="compositionally biased region" description="Basic and acidic residues" evidence="1">
    <location>
        <begin position="255"/>
        <end position="264"/>
    </location>
</feature>
<reference evidence="3" key="1">
    <citation type="submission" date="2016-06" db="EMBL/GenBank/DDBJ databases">
        <authorList>
            <person name="Varghese N."/>
            <person name="Submissions Spin"/>
        </authorList>
    </citation>
    <scope>NUCLEOTIDE SEQUENCE [LARGE SCALE GENOMIC DNA]</scope>
    <source>
        <strain evidence="3">DSM 45246</strain>
    </source>
</reference>
<organism evidence="2 3">
    <name type="scientific">Micromonospora chaiyaphumensis</name>
    <dbReference type="NCBI Taxonomy" id="307119"/>
    <lineage>
        <taxon>Bacteria</taxon>
        <taxon>Bacillati</taxon>
        <taxon>Actinomycetota</taxon>
        <taxon>Actinomycetes</taxon>
        <taxon>Micromonosporales</taxon>
        <taxon>Micromonosporaceae</taxon>
        <taxon>Micromonospora</taxon>
    </lineage>
</organism>
<evidence type="ECO:0000256" key="1">
    <source>
        <dbReference type="SAM" id="MobiDB-lite"/>
    </source>
</evidence>
<dbReference type="Proteomes" id="UP000199629">
    <property type="component" value="Unassembled WGS sequence"/>
</dbReference>
<dbReference type="RefSeq" id="WP_091258969.1">
    <property type="nucleotide sequence ID" value="NZ_FMCS01000001.1"/>
</dbReference>
<feature type="compositionally biased region" description="Pro residues" evidence="1">
    <location>
        <begin position="235"/>
        <end position="250"/>
    </location>
</feature>
<sequence>MTLVDRRAAPTLLVPAQGQVYHFVVRVTFTWTTNNARPELFGWYVDQFQPQAMQRFRRIAVRCAAEFPPDRPRAFALTLDDAMTGDDALPWGYERGEVTFTCEPDVSVDLDEPVRDLLRPYWDKRIALEWKRDLERRRAEYAEERRRGPAEPDGSGPAEPDGSGTPEPDNGATPPEPDDGATPAGMPESLREEPAPRQREAPSAAEAAPRRPAQQRRGPRPDSPVEQFNLLDPMLQPPGPRSGELPPPDDPTGGDPEKGGTPEA</sequence>
<accession>A0A1C4UJL2</accession>
<proteinExistence type="predicted"/>
<feature type="compositionally biased region" description="Low complexity" evidence="1">
    <location>
        <begin position="201"/>
        <end position="212"/>
    </location>
</feature>